<dbReference type="EMBL" id="AP019799">
    <property type="protein sequence ID" value="BBL90499.1"/>
    <property type="molecule type" value="Genomic_DNA"/>
</dbReference>
<evidence type="ECO:0000259" key="1">
    <source>
        <dbReference type="Pfam" id="PF00561"/>
    </source>
</evidence>
<dbReference type="Proteomes" id="UP000315115">
    <property type="component" value="Chromosome 2"/>
</dbReference>
<proteinExistence type="predicted"/>
<dbReference type="Pfam" id="PF00561">
    <property type="entry name" value="Abhydrolase_1"/>
    <property type="match status" value="1"/>
</dbReference>
<accession>A0A510I9Z6</accession>
<organism evidence="2 3">
    <name type="scientific">Vibrio rotiferianus</name>
    <dbReference type="NCBI Taxonomy" id="190895"/>
    <lineage>
        <taxon>Bacteria</taxon>
        <taxon>Pseudomonadati</taxon>
        <taxon>Pseudomonadota</taxon>
        <taxon>Gammaproteobacteria</taxon>
        <taxon>Vibrionales</taxon>
        <taxon>Vibrionaceae</taxon>
        <taxon>Vibrio</taxon>
    </lineage>
</organism>
<dbReference type="InterPro" id="IPR050266">
    <property type="entry name" value="AB_hydrolase_sf"/>
</dbReference>
<dbReference type="GO" id="GO:0046464">
    <property type="term" value="P:acylglycerol catabolic process"/>
    <property type="evidence" value="ECO:0007669"/>
    <property type="project" value="TreeGrafter"/>
</dbReference>
<dbReference type="PRINTS" id="PR00111">
    <property type="entry name" value="ABHYDROLASE"/>
</dbReference>
<dbReference type="SUPFAM" id="SSF53474">
    <property type="entry name" value="alpha/beta-Hydrolases"/>
    <property type="match status" value="1"/>
</dbReference>
<evidence type="ECO:0000313" key="3">
    <source>
        <dbReference type="Proteomes" id="UP000315115"/>
    </source>
</evidence>
<dbReference type="RefSeq" id="WP_143693380.1">
    <property type="nucleotide sequence ID" value="NZ_AP019799.1"/>
</dbReference>
<feature type="domain" description="AB hydrolase-1" evidence="1">
    <location>
        <begin position="63"/>
        <end position="301"/>
    </location>
</feature>
<gene>
    <name evidence="2" type="ORF">VroAM7_31520</name>
</gene>
<sequence>MRKNILRSILAIICIAVILYFITPSSTISQYLIKAERSLAHLEVERIKVGELEIEYLRGGSGKPLVLLHGFGADKDNWNRIARYLIDDFDVIAIDLPGFGNSTKDIELNYDVQSQIDRLKLVTEALGLTKFHLAGNSMGGYIAGNFAVQYPESVESLWLISPFGVERAQASEMFLATKQGQNPVVLARTENEFLALFSFLFVEPPFVPSPIVSHLANKAKEHADINTKIFEQIHRMKGGEPHPDLPLDSTLESYTGRVLISWGDKDRVLHASGAMVLKSVAPHAKSVVMPNVGHLPMVEAPSKTADSFLLFVK</sequence>
<dbReference type="InterPro" id="IPR000073">
    <property type="entry name" value="AB_hydrolase_1"/>
</dbReference>
<reference evidence="3" key="1">
    <citation type="submission" date="2019-07" db="EMBL/GenBank/DDBJ databases">
        <title>Complete Genome Sequences of Vibrion rotiferianus strain AM7.</title>
        <authorList>
            <person name="Miyazaki K."/>
            <person name="Wiseschart A."/>
            <person name="Pootanakit K."/>
            <person name="Ishimori K."/>
            <person name="Kitahara K."/>
        </authorList>
    </citation>
    <scope>NUCLEOTIDE SEQUENCE [LARGE SCALE GENOMIC DNA]</scope>
    <source>
        <strain evidence="3">AM7</strain>
    </source>
</reference>
<dbReference type="AlphaFoldDB" id="A0A510I9Z6"/>
<evidence type="ECO:0000313" key="2">
    <source>
        <dbReference type="EMBL" id="BBL90499.1"/>
    </source>
</evidence>
<protein>
    <submittedName>
        <fullName evidence="2">Lipase</fullName>
    </submittedName>
</protein>
<dbReference type="PANTHER" id="PTHR43798:SF5">
    <property type="entry name" value="MONOACYLGLYCEROL LIPASE ABHD6"/>
    <property type="match status" value="1"/>
</dbReference>
<dbReference type="Gene3D" id="3.40.50.1820">
    <property type="entry name" value="alpha/beta hydrolase"/>
    <property type="match status" value="1"/>
</dbReference>
<dbReference type="InterPro" id="IPR029058">
    <property type="entry name" value="AB_hydrolase_fold"/>
</dbReference>
<dbReference type="GO" id="GO:0016020">
    <property type="term" value="C:membrane"/>
    <property type="evidence" value="ECO:0007669"/>
    <property type="project" value="TreeGrafter"/>
</dbReference>
<dbReference type="GO" id="GO:0047372">
    <property type="term" value="F:monoacylglycerol lipase activity"/>
    <property type="evidence" value="ECO:0007669"/>
    <property type="project" value="TreeGrafter"/>
</dbReference>
<dbReference type="PANTHER" id="PTHR43798">
    <property type="entry name" value="MONOACYLGLYCEROL LIPASE"/>
    <property type="match status" value="1"/>
</dbReference>
<name>A0A510I9Z6_9VIBR</name>